<evidence type="ECO:0000256" key="1">
    <source>
        <dbReference type="ARBA" id="ARBA00004496"/>
    </source>
</evidence>
<reference evidence="17 18" key="1">
    <citation type="submission" date="2018-12" db="EMBL/GenBank/DDBJ databases">
        <title>Complete Genome Sequence of Glutamicibacter creatinolyticus strain LGCM259,isolated from an abscess of a 12-year-old mare in Italy.</title>
        <authorList>
            <person name="Santos R.G."/>
            <person name="Silva A.L."/>
            <person name="Seyffert N."/>
            <person name="Castro T.L.P."/>
            <person name="Attili A.R."/>
            <person name="Rifici C."/>
            <person name="Mazzullo G."/>
            <person name="Brenig B."/>
            <person name="Venanzi F."/>
            <person name="Azevedo V."/>
        </authorList>
    </citation>
    <scope>NUCLEOTIDE SEQUENCE [LARGE SCALE GENOMIC DNA]</scope>
    <source>
        <strain evidence="17 18">LGCM 259</strain>
    </source>
</reference>
<keyword evidence="8 15" id="KW-0862">Zinc</keyword>
<dbReference type="PANTHER" id="PTHR43660">
    <property type="entry name" value="DIPEPTIDYL CARBOXYPEPTIDASE"/>
    <property type="match status" value="1"/>
</dbReference>
<dbReference type="GO" id="GO:0004180">
    <property type="term" value="F:carboxypeptidase activity"/>
    <property type="evidence" value="ECO:0007669"/>
    <property type="project" value="UniProtKB-KW"/>
</dbReference>
<dbReference type="EMBL" id="CP034412">
    <property type="protein sequence ID" value="QCY47252.1"/>
    <property type="molecule type" value="Genomic_DNA"/>
</dbReference>
<dbReference type="InterPro" id="IPR034005">
    <property type="entry name" value="M3A_DCP"/>
</dbReference>
<name>A0A5B7WTM1_9MICC</name>
<evidence type="ECO:0000256" key="10">
    <source>
        <dbReference type="ARBA" id="ARBA00052506"/>
    </source>
</evidence>
<comment type="subcellular location">
    <subcellularLocation>
        <location evidence="1">Cytoplasm</location>
    </subcellularLocation>
</comment>
<dbReference type="InterPro" id="IPR024077">
    <property type="entry name" value="Neurolysin/TOP_dom2"/>
</dbReference>
<proteinExistence type="inferred from homology"/>
<protein>
    <recommendedName>
        <fullName evidence="13">Dipeptidyl carboxypeptidase</fullName>
        <ecNumber evidence="12">3.4.15.5</ecNumber>
    </recommendedName>
    <alternativeName>
        <fullName evidence="14">Peptidyl-dipeptidase Dcp</fullName>
    </alternativeName>
</protein>
<evidence type="ECO:0000313" key="18">
    <source>
        <dbReference type="Proteomes" id="UP000307000"/>
    </source>
</evidence>
<keyword evidence="18" id="KW-1185">Reference proteome</keyword>
<dbReference type="SUPFAM" id="SSF55486">
    <property type="entry name" value="Metalloproteases ('zincins'), catalytic domain"/>
    <property type="match status" value="1"/>
</dbReference>
<dbReference type="Gene3D" id="1.10.1370.10">
    <property type="entry name" value="Neurolysin, domain 3"/>
    <property type="match status" value="1"/>
</dbReference>
<dbReference type="RefSeq" id="WP_138926271.1">
    <property type="nucleotide sequence ID" value="NZ_CP034412.1"/>
</dbReference>
<evidence type="ECO:0000313" key="17">
    <source>
        <dbReference type="EMBL" id="QCY47252.1"/>
    </source>
</evidence>
<evidence type="ECO:0000256" key="13">
    <source>
        <dbReference type="ARBA" id="ARBA00070755"/>
    </source>
</evidence>
<evidence type="ECO:0000256" key="5">
    <source>
        <dbReference type="ARBA" id="ARBA00022670"/>
    </source>
</evidence>
<evidence type="ECO:0000256" key="9">
    <source>
        <dbReference type="ARBA" id="ARBA00023049"/>
    </source>
</evidence>
<keyword evidence="9 15" id="KW-0482">Metalloprotease</keyword>
<accession>A0A5B7WTM1</accession>
<dbReference type="Pfam" id="PF01432">
    <property type="entry name" value="Peptidase_M3"/>
    <property type="match status" value="1"/>
</dbReference>
<comment type="similarity">
    <text evidence="2 15">Belongs to the peptidase M3 family.</text>
</comment>
<dbReference type="CDD" id="cd06456">
    <property type="entry name" value="M3A_DCP"/>
    <property type="match status" value="1"/>
</dbReference>
<dbReference type="Proteomes" id="UP000307000">
    <property type="component" value="Chromosome"/>
</dbReference>
<dbReference type="GO" id="GO:0006508">
    <property type="term" value="P:proteolysis"/>
    <property type="evidence" value="ECO:0007669"/>
    <property type="project" value="UniProtKB-KW"/>
</dbReference>
<dbReference type="InterPro" id="IPR024079">
    <property type="entry name" value="MetalloPept_cat_dom_sf"/>
</dbReference>
<keyword evidence="6 15" id="KW-0479">Metal-binding</keyword>
<evidence type="ECO:0000256" key="14">
    <source>
        <dbReference type="ARBA" id="ARBA00075608"/>
    </source>
</evidence>
<comment type="function">
    <text evidence="11">Removes dipeptides from the C-termini of N-blocked tripeptides, tetrapeptides and larger peptides.</text>
</comment>
<comment type="cofactor">
    <cofactor evidence="15">
        <name>Zn(2+)</name>
        <dbReference type="ChEBI" id="CHEBI:29105"/>
    </cofactor>
    <text evidence="15">Binds 1 zinc ion.</text>
</comment>
<evidence type="ECO:0000256" key="4">
    <source>
        <dbReference type="ARBA" id="ARBA00022645"/>
    </source>
</evidence>
<dbReference type="GO" id="GO:0004222">
    <property type="term" value="F:metalloendopeptidase activity"/>
    <property type="evidence" value="ECO:0007669"/>
    <property type="project" value="InterPro"/>
</dbReference>
<keyword evidence="7 15" id="KW-0378">Hydrolase</keyword>
<dbReference type="KEGG" id="gcr:GcLGCM259_1521"/>
<dbReference type="FunFam" id="3.40.390.10:FF:000009">
    <property type="entry name" value="Oligopeptidase A"/>
    <property type="match status" value="1"/>
</dbReference>
<dbReference type="InterPro" id="IPR045090">
    <property type="entry name" value="Pept_M3A_M3B"/>
</dbReference>
<dbReference type="FunFam" id="1.10.1370.40:FF:000001">
    <property type="entry name" value="Dipeptidyl carboxypeptidase II"/>
    <property type="match status" value="1"/>
</dbReference>
<evidence type="ECO:0000256" key="3">
    <source>
        <dbReference type="ARBA" id="ARBA00022490"/>
    </source>
</evidence>
<dbReference type="InterPro" id="IPR001567">
    <property type="entry name" value="Pept_M3A_M3B_dom"/>
</dbReference>
<dbReference type="GO" id="GO:0008241">
    <property type="term" value="F:peptidyl-dipeptidase activity"/>
    <property type="evidence" value="ECO:0007669"/>
    <property type="project" value="UniProtKB-EC"/>
</dbReference>
<evidence type="ECO:0000256" key="11">
    <source>
        <dbReference type="ARBA" id="ARBA00054529"/>
    </source>
</evidence>
<comment type="catalytic activity">
    <reaction evidence="10">
        <text>Hydrolysis of unblocked, C-terminal dipeptides from oligopeptides, with broad specificity. Does not hydrolyze bonds in which P1' is Pro, or both P1 and P1' are Gly.</text>
        <dbReference type="EC" id="3.4.15.5"/>
    </reaction>
</comment>
<organism evidence="17 18">
    <name type="scientific">Glutamicibacter creatinolyticus</name>
    <dbReference type="NCBI Taxonomy" id="162496"/>
    <lineage>
        <taxon>Bacteria</taxon>
        <taxon>Bacillati</taxon>
        <taxon>Actinomycetota</taxon>
        <taxon>Actinomycetes</taxon>
        <taxon>Micrococcales</taxon>
        <taxon>Micrococcaceae</taxon>
        <taxon>Glutamicibacter</taxon>
    </lineage>
</organism>
<evidence type="ECO:0000256" key="7">
    <source>
        <dbReference type="ARBA" id="ARBA00022801"/>
    </source>
</evidence>
<dbReference type="EC" id="3.4.15.5" evidence="12"/>
<keyword evidence="4" id="KW-0121">Carboxypeptidase</keyword>
<evidence type="ECO:0000256" key="15">
    <source>
        <dbReference type="RuleBase" id="RU003435"/>
    </source>
</evidence>
<keyword evidence="5 15" id="KW-0645">Protease</keyword>
<keyword evidence="3" id="KW-0963">Cytoplasm</keyword>
<dbReference type="Gene3D" id="3.40.390.10">
    <property type="entry name" value="Collagenase (Catalytic Domain)"/>
    <property type="match status" value="1"/>
</dbReference>
<feature type="domain" description="Peptidase M3A/M3B catalytic" evidence="16">
    <location>
        <begin position="224"/>
        <end position="666"/>
    </location>
</feature>
<evidence type="ECO:0000256" key="12">
    <source>
        <dbReference type="ARBA" id="ARBA00066668"/>
    </source>
</evidence>
<evidence type="ECO:0000256" key="8">
    <source>
        <dbReference type="ARBA" id="ARBA00022833"/>
    </source>
</evidence>
<dbReference type="GO" id="GO:0046872">
    <property type="term" value="F:metal ion binding"/>
    <property type="evidence" value="ECO:0007669"/>
    <property type="project" value="UniProtKB-UniRule"/>
</dbReference>
<evidence type="ECO:0000256" key="6">
    <source>
        <dbReference type="ARBA" id="ARBA00022723"/>
    </source>
</evidence>
<evidence type="ECO:0000259" key="16">
    <source>
        <dbReference type="Pfam" id="PF01432"/>
    </source>
</evidence>
<gene>
    <name evidence="17" type="ORF">GcLGCM259_1521</name>
</gene>
<evidence type="ECO:0000256" key="2">
    <source>
        <dbReference type="ARBA" id="ARBA00006040"/>
    </source>
</evidence>
<dbReference type="Gene3D" id="1.10.1370.40">
    <property type="match status" value="1"/>
</dbReference>
<dbReference type="PANTHER" id="PTHR43660:SF1">
    <property type="entry name" value="DIPEPTIDYL CARBOXYPEPTIDASE"/>
    <property type="match status" value="1"/>
</dbReference>
<dbReference type="GO" id="GO:0005829">
    <property type="term" value="C:cytosol"/>
    <property type="evidence" value="ECO:0007669"/>
    <property type="project" value="TreeGrafter"/>
</dbReference>
<dbReference type="AlphaFoldDB" id="A0A5B7WTM1"/>
<sequence length="670" mass="74182">MVNPLLQRSELPYQWPDFSALGADDYLEAARIGATVQIEEIEVILSNADPATFENTFLALERSGQILRRALMTYFSVLSAHGTEEIRAVQQEITGLYTRQEDEIQLNGPLYERLNQLDVQQLEGEDRRLATETLTRFRLAGATLSGTDKERLKQLNAQISDLSTRFSAAALEAQNAHAVLFEDAAELAGLDEAATAAARQAATAAGHEQGYLIPLLSPTQQPVMAQLQLAASRRKVFEASLTRGLDTPYTLELARDMALLRAERAQLLGFATHADAVLADATAPSTAAVSERLADLSAAATANARREAQALAEIAGVDRIDAWDWSYYSQAVLRERYALDSAALRPYFELERVLRDGVFATATKLYGITFAERTDLPAYHPDLRVWEVSNADGSALGLFTGDFFARETKKGGAWMTSLRDAASDLDELPVVTNTLNITKPAAGQPALLTLDETRTLFHEFGHALHGLFSNGKYASLAGTSVPRDFVEFPSQVNEMWVLHPEVISGYARHHETGQPLPAELIEKIRAAELWGEGFATTEYLAASVLDWAWHTLPAGQQVGDPQEFERQALTNAGFDPDLIPPRYRTGYFQHIFANGYSAGYYSYIWSEVLDADTVEWFTENGGLMRENGERFRAELLSRGNTREPLESYENFRGRAARVEPLLRRRGLVNA</sequence>